<evidence type="ECO:0000256" key="1">
    <source>
        <dbReference type="SAM" id="MobiDB-lite"/>
    </source>
</evidence>
<dbReference type="OrthoDB" id="9765386at2"/>
<evidence type="ECO:0000313" key="3">
    <source>
        <dbReference type="Proteomes" id="UP000182977"/>
    </source>
</evidence>
<dbReference type="RefSeq" id="WP_046771235.1">
    <property type="nucleotide sequence ID" value="NZ_LBMC01000040.1"/>
</dbReference>
<name>A0A1H2IEQ9_9ACTN</name>
<feature type="region of interest" description="Disordered" evidence="1">
    <location>
        <begin position="397"/>
        <end position="417"/>
    </location>
</feature>
<feature type="compositionally biased region" description="Basic and acidic residues" evidence="1">
    <location>
        <begin position="348"/>
        <end position="368"/>
    </location>
</feature>
<dbReference type="EMBL" id="LT629791">
    <property type="protein sequence ID" value="SDU42436.1"/>
    <property type="molecule type" value="Genomic_DNA"/>
</dbReference>
<evidence type="ECO:0000313" key="2">
    <source>
        <dbReference type="EMBL" id="SDU42436.1"/>
    </source>
</evidence>
<dbReference type="Proteomes" id="UP000182977">
    <property type="component" value="Chromosome I"/>
</dbReference>
<organism evidence="2 3">
    <name type="scientific">Jiangella alkaliphila</name>
    <dbReference type="NCBI Taxonomy" id="419479"/>
    <lineage>
        <taxon>Bacteria</taxon>
        <taxon>Bacillati</taxon>
        <taxon>Actinomycetota</taxon>
        <taxon>Actinomycetes</taxon>
        <taxon>Jiangellales</taxon>
        <taxon>Jiangellaceae</taxon>
        <taxon>Jiangella</taxon>
    </lineage>
</organism>
<gene>
    <name evidence="2" type="ORF">SAMN04488563_1648</name>
</gene>
<feature type="region of interest" description="Disordered" evidence="1">
    <location>
        <begin position="348"/>
        <end position="369"/>
    </location>
</feature>
<proteinExistence type="predicted"/>
<dbReference type="InterPro" id="IPR006944">
    <property type="entry name" value="Phage/GTA_portal"/>
</dbReference>
<protein>
    <submittedName>
        <fullName evidence="2">Phage portal protein, HK97 family</fullName>
    </submittedName>
</protein>
<keyword evidence="3" id="KW-1185">Reference proteome</keyword>
<accession>A0A1H2IEQ9</accession>
<dbReference type="InterPro" id="IPR006427">
    <property type="entry name" value="Portal_HK97"/>
</dbReference>
<dbReference type="STRING" id="419479.SAMN04488563_1648"/>
<sequence length="417" mass="46760">MTSLIGKFLNKAPVPYVGKALTSAFAGQLDNSARSQMDSYGQVSTLFAIVSRIADAVAQVEWHLYKKSTDSRRVTATGDEPQRTEIVRHAALNLINNPNPFMTRFDLFEIGQQHLDLTGEAWLVVVRYPGIDIPIELWPVRPDRMQPVPHPTEFLRGYLYTGPNGERVPLRVDEVIHLKYPNPLDVYRGMGPVQAAMVDLDSARYAAEWNRNFFINSAEPGGHLETEGNLKDGEFEKLVLRWREMHQGVHNAHRVAVLEGGVKWAERKYTMKDMQFAELRGISRELLREAFGMHAHILGISEDVNKANAFAGEVQFARWLARPRARRWKEALNHRLLPMFGSTAEGREFDHDRIVPEDREADDRERVSKAQSAQLLTGVGYDPAGVLQAVGLPDIPFVGKPDSGAPAANPDQPDSGL</sequence>
<dbReference type="AlphaFoldDB" id="A0A1H2IEQ9"/>
<dbReference type="Pfam" id="PF04860">
    <property type="entry name" value="Phage_portal"/>
    <property type="match status" value="1"/>
</dbReference>
<dbReference type="NCBIfam" id="TIGR01537">
    <property type="entry name" value="portal_HK97"/>
    <property type="match status" value="1"/>
</dbReference>
<reference evidence="3" key="1">
    <citation type="submission" date="2016-10" db="EMBL/GenBank/DDBJ databases">
        <authorList>
            <person name="Varghese N."/>
            <person name="Submissions S."/>
        </authorList>
    </citation>
    <scope>NUCLEOTIDE SEQUENCE [LARGE SCALE GENOMIC DNA]</scope>
    <source>
        <strain evidence="3">DSM 45079</strain>
    </source>
</reference>